<accession>A0ACC5X3Q5</accession>
<proteinExistence type="predicted"/>
<evidence type="ECO:0000313" key="1">
    <source>
        <dbReference type="EMBL" id="MCI4385653.1"/>
    </source>
</evidence>
<gene>
    <name evidence="1" type="ORF">PGIGA_G00053040</name>
</gene>
<reference evidence="1 2" key="1">
    <citation type="journal article" date="2022" name="bioRxiv">
        <title>An ancient truncated duplication of the anti-Mullerian hormone receptor type 2 gene is a potential conserved master sex determinant in the Pangasiidae catfish family.</title>
        <authorList>
            <person name="Wen M."/>
            <person name="Pan Q."/>
            <person name="Jouanno E."/>
            <person name="Montfort J."/>
            <person name="Zahm M."/>
            <person name="Cabau C."/>
            <person name="Klopp C."/>
            <person name="Iampietro C."/>
            <person name="Roques C."/>
            <person name="Bouchez O."/>
            <person name="Castinel A."/>
            <person name="Donnadieu C."/>
            <person name="Parrinello H."/>
            <person name="Poncet C."/>
            <person name="Belmonte E."/>
            <person name="Gautier V."/>
            <person name="Avarre J.-C."/>
            <person name="Dugue R."/>
            <person name="Gustiano R."/>
            <person name="Ha T.T.T."/>
            <person name="Campet M."/>
            <person name="Sriphairoj K."/>
            <person name="Ribolli J."/>
            <person name="de Almeida F.L."/>
            <person name="Desvignes T."/>
            <person name="Postlethwait J.H."/>
            <person name="Bucao C.F."/>
            <person name="Robinson-Rechavi M."/>
            <person name="Bobe J."/>
            <person name="Herpin A."/>
            <person name="Guiguen Y."/>
        </authorList>
    </citation>
    <scope>NUCLEOTIDE SEQUENCE [LARGE SCALE GENOMIC DNA]</scope>
    <source>
        <strain evidence="1">YG-Dec2019</strain>
    </source>
</reference>
<protein>
    <submittedName>
        <fullName evidence="1">Uncharacterized protein</fullName>
    </submittedName>
</protein>
<evidence type="ECO:0000313" key="2">
    <source>
        <dbReference type="Proteomes" id="UP000829447"/>
    </source>
</evidence>
<dbReference type="EMBL" id="CM040467">
    <property type="protein sequence ID" value="MCI4385653.1"/>
    <property type="molecule type" value="Genomic_DNA"/>
</dbReference>
<keyword evidence="2" id="KW-1185">Reference proteome</keyword>
<organism evidence="1 2">
    <name type="scientific">Pangasianodon gigas</name>
    <name type="common">Mekong giant catfish</name>
    <name type="synonym">Pangasius gigas</name>
    <dbReference type="NCBI Taxonomy" id="30993"/>
    <lineage>
        <taxon>Eukaryota</taxon>
        <taxon>Metazoa</taxon>
        <taxon>Chordata</taxon>
        <taxon>Craniata</taxon>
        <taxon>Vertebrata</taxon>
        <taxon>Euteleostomi</taxon>
        <taxon>Actinopterygii</taxon>
        <taxon>Neopterygii</taxon>
        <taxon>Teleostei</taxon>
        <taxon>Ostariophysi</taxon>
        <taxon>Siluriformes</taxon>
        <taxon>Pangasiidae</taxon>
        <taxon>Pangasianodon</taxon>
    </lineage>
</organism>
<dbReference type="Proteomes" id="UP000829447">
    <property type="component" value="Linkage Group LG14"/>
</dbReference>
<name>A0ACC5X3Q5_PANGG</name>
<sequence>MKRGRLKTEEVKSPAQLQPEADRAASHAEFPPEADRAASSPELQPKADKAASQALFLPEADDTASHFLLKPEANEAASQDLLTTEADGIASHVLLLLEVGSTASFDPLTPEADEASHAMLLPDDNGTVSRAMLTPEADGAASQDLLTTETNSTASQALFLLPDTIASVRSQQEKQCLPWDLGFLVDILGQDRCRGAFVGGSGETPLGESVSFHSAVISSIVVLNKTIPLHGSHGQHTGLHRVALKEHVSNQRIIFRVNGNASATNIKCFRSNGLSAHTVGMALVFAQQVSESDAGLYTCITSWYHHNATVTVLVEVTSQEIHSMMLILICFSSAVAIALILMITLCIFCKRNEETHSSTQDWKKRESLAALMQDPRSPDLKKARGKGQEYAELVHYSIVIDVKSMV</sequence>
<comment type="caution">
    <text evidence="1">The sequence shown here is derived from an EMBL/GenBank/DDBJ whole genome shotgun (WGS) entry which is preliminary data.</text>
</comment>